<evidence type="ECO:0000313" key="13">
    <source>
        <dbReference type="EMBL" id="EFC52164.1"/>
    </source>
</evidence>
<comment type="function">
    <text evidence="10">Catalyzes the phosphorylation of the position 2 hydroxy group of 4-diphosphocytidyl-2C-methyl-D-erythritol.</text>
</comment>
<dbReference type="SUPFAM" id="SSF55060">
    <property type="entry name" value="GHMP Kinase, C-terminal domain"/>
    <property type="match status" value="1"/>
</dbReference>
<comment type="catalytic activity">
    <reaction evidence="10">
        <text>4-CDP-2-C-methyl-D-erythritol + ATP = 4-CDP-2-C-methyl-D-erythritol 2-phosphate + ADP + H(+)</text>
        <dbReference type="Rhea" id="RHEA:18437"/>
        <dbReference type="ChEBI" id="CHEBI:15378"/>
        <dbReference type="ChEBI" id="CHEBI:30616"/>
        <dbReference type="ChEBI" id="CHEBI:57823"/>
        <dbReference type="ChEBI" id="CHEBI:57919"/>
        <dbReference type="ChEBI" id="CHEBI:456216"/>
        <dbReference type="EC" id="2.7.1.148"/>
    </reaction>
</comment>
<evidence type="ECO:0000256" key="7">
    <source>
        <dbReference type="ARBA" id="ARBA00022840"/>
    </source>
</evidence>
<dbReference type="InterPro" id="IPR013750">
    <property type="entry name" value="GHMP_kinase_C_dom"/>
</dbReference>
<protein>
    <recommendedName>
        <fullName evidence="3 10">4-diphosphocytidyl-2-C-methyl-D-erythritol kinase</fullName>
        <shortName evidence="10">CMK</shortName>
        <ecNumber evidence="2 10">2.7.1.148</ecNumber>
    </recommendedName>
    <alternativeName>
        <fullName evidence="9 10">4-(cytidine-5'-diphospho)-2-C-methyl-D-erythritol kinase</fullName>
    </alternativeName>
</protein>
<keyword evidence="5 10" id="KW-0547">Nucleotide-binding</keyword>
<dbReference type="AlphaFoldDB" id="A0A9W5IQX7"/>
<dbReference type="SUPFAM" id="SSF54211">
    <property type="entry name" value="Ribosomal protein S5 domain 2-like"/>
    <property type="match status" value="1"/>
</dbReference>
<evidence type="ECO:0000256" key="10">
    <source>
        <dbReference type="HAMAP-Rule" id="MF_00061"/>
    </source>
</evidence>
<keyword evidence="4 10" id="KW-0808">Transferase</keyword>
<keyword evidence="7 10" id="KW-0067">ATP-binding</keyword>
<evidence type="ECO:0000256" key="6">
    <source>
        <dbReference type="ARBA" id="ARBA00022777"/>
    </source>
</evidence>
<evidence type="ECO:0000256" key="3">
    <source>
        <dbReference type="ARBA" id="ARBA00017473"/>
    </source>
</evidence>
<dbReference type="GO" id="GO:0050515">
    <property type="term" value="F:4-(cytidine 5'-diphospho)-2-C-methyl-D-erythritol kinase activity"/>
    <property type="evidence" value="ECO:0007669"/>
    <property type="project" value="UniProtKB-UniRule"/>
</dbReference>
<evidence type="ECO:0000256" key="2">
    <source>
        <dbReference type="ARBA" id="ARBA00012052"/>
    </source>
</evidence>
<dbReference type="Pfam" id="PF00288">
    <property type="entry name" value="GHMP_kinases_N"/>
    <property type="match status" value="1"/>
</dbReference>
<evidence type="ECO:0000256" key="5">
    <source>
        <dbReference type="ARBA" id="ARBA00022741"/>
    </source>
</evidence>
<dbReference type="NCBIfam" id="TIGR00154">
    <property type="entry name" value="ispE"/>
    <property type="match status" value="1"/>
</dbReference>
<evidence type="ECO:0000256" key="4">
    <source>
        <dbReference type="ARBA" id="ARBA00022679"/>
    </source>
</evidence>
<accession>A0A9W5IQX7</accession>
<evidence type="ECO:0000259" key="11">
    <source>
        <dbReference type="Pfam" id="PF00288"/>
    </source>
</evidence>
<keyword evidence="8 10" id="KW-0414">Isoprene biosynthesis</keyword>
<dbReference type="InterPro" id="IPR004424">
    <property type="entry name" value="IspE"/>
</dbReference>
<dbReference type="PANTHER" id="PTHR43527:SF2">
    <property type="entry name" value="4-DIPHOSPHOCYTIDYL-2-C-METHYL-D-ERYTHRITOL KINASE, CHLOROPLASTIC"/>
    <property type="match status" value="1"/>
</dbReference>
<evidence type="ECO:0000313" key="14">
    <source>
        <dbReference type="Proteomes" id="UP000004621"/>
    </source>
</evidence>
<feature type="domain" description="GHMP kinase C-terminal" evidence="12">
    <location>
        <begin position="217"/>
        <end position="275"/>
    </location>
</feature>
<dbReference type="GO" id="GO:0016114">
    <property type="term" value="P:terpenoid biosynthetic process"/>
    <property type="evidence" value="ECO:0007669"/>
    <property type="project" value="UniProtKB-UniRule"/>
</dbReference>
<comment type="caution">
    <text evidence="13">The sequence shown here is derived from an EMBL/GenBank/DDBJ whole genome shotgun (WGS) entry which is preliminary data.</text>
</comment>
<dbReference type="Gene3D" id="3.30.230.10">
    <property type="match status" value="1"/>
</dbReference>
<gene>
    <name evidence="10 13" type="primary">ispE</name>
    <name evidence="13" type="ORF">NEISUBOT_04266</name>
</gene>
<feature type="active site" evidence="10">
    <location>
        <position position="24"/>
    </location>
</feature>
<organism evidence="13 14">
    <name type="scientific">Neisseria subflava NJ9703</name>
    <dbReference type="NCBI Taxonomy" id="546268"/>
    <lineage>
        <taxon>Bacteria</taxon>
        <taxon>Pseudomonadati</taxon>
        <taxon>Pseudomonadota</taxon>
        <taxon>Betaproteobacteria</taxon>
        <taxon>Neisseriales</taxon>
        <taxon>Neisseriaceae</taxon>
        <taxon>Neisseria</taxon>
    </lineage>
</organism>
<evidence type="ECO:0000256" key="9">
    <source>
        <dbReference type="ARBA" id="ARBA00032554"/>
    </source>
</evidence>
<name>A0A9W5IQX7_NEISU</name>
<proteinExistence type="inferred from homology"/>
<dbReference type="Pfam" id="PF08544">
    <property type="entry name" value="GHMP_kinases_C"/>
    <property type="match status" value="1"/>
</dbReference>
<dbReference type="GO" id="GO:0019288">
    <property type="term" value="P:isopentenyl diphosphate biosynthetic process, methylerythritol 4-phosphate pathway"/>
    <property type="evidence" value="ECO:0007669"/>
    <property type="project" value="UniProtKB-UniRule"/>
</dbReference>
<dbReference type="GO" id="GO:0005524">
    <property type="term" value="F:ATP binding"/>
    <property type="evidence" value="ECO:0007669"/>
    <property type="project" value="UniProtKB-UniRule"/>
</dbReference>
<dbReference type="EMBL" id="ACEO02000005">
    <property type="protein sequence ID" value="EFC52164.1"/>
    <property type="molecule type" value="Genomic_DNA"/>
</dbReference>
<dbReference type="InterPro" id="IPR036554">
    <property type="entry name" value="GHMP_kinase_C_sf"/>
</dbReference>
<sequence>MRSTQIEDAMSVSEEIQAFPAPAKLNLDLRITGRRSDGYHNLESIFCLIGLYDTVHLKIRTDGQIILHTPVEGLEPEQDLTYRAAKLLLPYASVAHGVEIWLDKVIPTGGGLGGGSSDAATVLMVLNQWWQCGLSRQQLIDLGVSLGADVPFFIFGRSAFAKGVGEKLAEIDVPKQWYVIVKPPVHVATVKIFAHEGLTRDSKPSIMPTFQSLQPFQNDMQAVVFQEYPEVWKAYVELSQYGHALMTGSGACLFIASESHQEANTIYQQVSQSYEAYCVEGLDIHPLFHMI</sequence>
<evidence type="ECO:0000256" key="1">
    <source>
        <dbReference type="ARBA" id="ARBA00009684"/>
    </source>
</evidence>
<dbReference type="EC" id="2.7.1.148" evidence="2 10"/>
<comment type="similarity">
    <text evidence="1 10">Belongs to the GHMP kinase family. IspE subfamily.</text>
</comment>
<dbReference type="HAMAP" id="MF_00061">
    <property type="entry name" value="IspE"/>
    <property type="match status" value="1"/>
</dbReference>
<dbReference type="Proteomes" id="UP000004621">
    <property type="component" value="Unassembled WGS sequence"/>
</dbReference>
<dbReference type="PANTHER" id="PTHR43527">
    <property type="entry name" value="4-DIPHOSPHOCYTIDYL-2-C-METHYL-D-ERYTHRITOL KINASE, CHLOROPLASTIC"/>
    <property type="match status" value="1"/>
</dbReference>
<dbReference type="Gene3D" id="3.30.70.890">
    <property type="entry name" value="GHMP kinase, C-terminal domain"/>
    <property type="match status" value="1"/>
</dbReference>
<comment type="pathway">
    <text evidence="10">Isoprenoid biosynthesis; isopentenyl diphosphate biosynthesis via DXP pathway; isopentenyl diphosphate from 1-deoxy-D-xylulose 5-phosphate: step 3/6.</text>
</comment>
<dbReference type="InterPro" id="IPR006204">
    <property type="entry name" value="GHMP_kinase_N_dom"/>
</dbReference>
<feature type="binding site" evidence="10">
    <location>
        <begin position="107"/>
        <end position="117"/>
    </location>
    <ligand>
        <name>ATP</name>
        <dbReference type="ChEBI" id="CHEBI:30616"/>
    </ligand>
</feature>
<dbReference type="InterPro" id="IPR014721">
    <property type="entry name" value="Ribsml_uS5_D2-typ_fold_subgr"/>
</dbReference>
<evidence type="ECO:0000259" key="12">
    <source>
        <dbReference type="Pfam" id="PF08544"/>
    </source>
</evidence>
<reference evidence="13 14" key="1">
    <citation type="submission" date="2010-01" db="EMBL/GenBank/DDBJ databases">
        <authorList>
            <person name="Weinstock G."/>
            <person name="Sodergren E."/>
            <person name="Clifton S."/>
            <person name="Fulton L."/>
            <person name="Fulton B."/>
            <person name="Courtney L."/>
            <person name="Fronick C."/>
            <person name="Harrison M."/>
            <person name="Strong C."/>
            <person name="Farmer C."/>
            <person name="Delahaunty K."/>
            <person name="Markovic C."/>
            <person name="Hall O."/>
            <person name="Minx P."/>
            <person name="Tomlinson C."/>
            <person name="Mitreva M."/>
            <person name="Nelson J."/>
            <person name="Hou S."/>
            <person name="Wollam A."/>
            <person name="Pepin K.H."/>
            <person name="Johnson M."/>
            <person name="Bhonagiri V."/>
            <person name="Nash W.E."/>
            <person name="Warren W."/>
            <person name="Chinwalla A."/>
            <person name="Mardis E.R."/>
            <person name="Wilson R.K."/>
        </authorList>
    </citation>
    <scope>NUCLEOTIDE SEQUENCE [LARGE SCALE GENOMIC DNA]</scope>
    <source>
        <strain evidence="13 14">NJ9703</strain>
    </source>
</reference>
<feature type="domain" description="GHMP kinase N-terminal" evidence="11">
    <location>
        <begin position="80"/>
        <end position="157"/>
    </location>
</feature>
<evidence type="ECO:0000256" key="8">
    <source>
        <dbReference type="ARBA" id="ARBA00023229"/>
    </source>
</evidence>
<feature type="active site" evidence="10">
    <location>
        <position position="149"/>
    </location>
</feature>
<dbReference type="InterPro" id="IPR020568">
    <property type="entry name" value="Ribosomal_Su5_D2-typ_SF"/>
</dbReference>
<dbReference type="PIRSF" id="PIRSF010376">
    <property type="entry name" value="IspE"/>
    <property type="match status" value="1"/>
</dbReference>
<keyword evidence="6 10" id="KW-0418">Kinase</keyword>